<evidence type="ECO:0000256" key="1">
    <source>
        <dbReference type="PROSITE-ProRule" id="PRU00076"/>
    </source>
</evidence>
<reference evidence="4 5" key="1">
    <citation type="submission" date="2018-11" db="EMBL/GenBank/DDBJ databases">
        <authorList>
            <consortium name="Pathogen Informatics"/>
        </authorList>
    </citation>
    <scope>NUCLEOTIDE SEQUENCE [LARGE SCALE GENOMIC DNA]</scope>
</reference>
<protein>
    <recommendedName>
        <fullName evidence="3">EGF-like domain-containing protein</fullName>
    </recommendedName>
</protein>
<dbReference type="InterPro" id="IPR043403">
    <property type="entry name" value="Gurken/Spitz"/>
</dbReference>
<dbReference type="Proteomes" id="UP000271098">
    <property type="component" value="Unassembled WGS sequence"/>
</dbReference>
<dbReference type="GO" id="GO:0048018">
    <property type="term" value="F:receptor ligand activity"/>
    <property type="evidence" value="ECO:0007669"/>
    <property type="project" value="InterPro"/>
</dbReference>
<dbReference type="AlphaFoldDB" id="A0A3P6R5Z8"/>
<keyword evidence="2" id="KW-0472">Membrane</keyword>
<dbReference type="EMBL" id="UYRT01014605">
    <property type="protein sequence ID" value="VDK54177.1"/>
    <property type="molecule type" value="Genomic_DNA"/>
</dbReference>
<sequence length="160" mass="18192">MLSGGCSTRSRYEQKKVAPSHRFADLEDCKEAYWGYCRNGGICKMTTDISKRAVPACSCPAGFRGRQCELISDPNIYFSRQQGQMEMAAMSSLLLAIVFALLFASFVLYFYRRYMKYGMRTSSSLSTLDTLELSPSDQQKARNPEQNTDDLKKKMKRVTL</sequence>
<evidence type="ECO:0000313" key="4">
    <source>
        <dbReference type="EMBL" id="VDK54177.1"/>
    </source>
</evidence>
<gene>
    <name evidence="4" type="ORF">GPUH_LOCUS6304</name>
</gene>
<comment type="caution">
    <text evidence="1">Lacks conserved residue(s) required for the propagation of feature annotation.</text>
</comment>
<keyword evidence="2" id="KW-1133">Transmembrane helix</keyword>
<feature type="domain" description="EGF-like" evidence="3">
    <location>
        <begin position="25"/>
        <end position="69"/>
    </location>
</feature>
<keyword evidence="5" id="KW-1185">Reference proteome</keyword>
<dbReference type="Gene3D" id="2.10.25.10">
    <property type="entry name" value="Laminin"/>
    <property type="match status" value="1"/>
</dbReference>
<keyword evidence="1" id="KW-1015">Disulfide bond</keyword>
<keyword evidence="1" id="KW-0245">EGF-like domain</keyword>
<name>A0A3P6R5Z8_9BILA</name>
<dbReference type="InterPro" id="IPR000742">
    <property type="entry name" value="EGF"/>
</dbReference>
<evidence type="ECO:0000313" key="5">
    <source>
        <dbReference type="Proteomes" id="UP000271098"/>
    </source>
</evidence>
<dbReference type="SUPFAM" id="SSF57196">
    <property type="entry name" value="EGF/Laminin"/>
    <property type="match status" value="1"/>
</dbReference>
<dbReference type="PROSITE" id="PS00022">
    <property type="entry name" value="EGF_1"/>
    <property type="match status" value="1"/>
</dbReference>
<evidence type="ECO:0000259" key="3">
    <source>
        <dbReference type="PROSITE" id="PS50026"/>
    </source>
</evidence>
<organism evidence="4 5">
    <name type="scientific">Gongylonema pulchrum</name>
    <dbReference type="NCBI Taxonomy" id="637853"/>
    <lineage>
        <taxon>Eukaryota</taxon>
        <taxon>Metazoa</taxon>
        <taxon>Ecdysozoa</taxon>
        <taxon>Nematoda</taxon>
        <taxon>Chromadorea</taxon>
        <taxon>Rhabditida</taxon>
        <taxon>Spirurina</taxon>
        <taxon>Spiruromorpha</taxon>
        <taxon>Spiruroidea</taxon>
        <taxon>Gongylonematidae</taxon>
        <taxon>Gongylonema</taxon>
    </lineage>
</organism>
<proteinExistence type="predicted"/>
<dbReference type="GO" id="GO:0005154">
    <property type="term" value="F:epidermal growth factor receptor binding"/>
    <property type="evidence" value="ECO:0007669"/>
    <property type="project" value="InterPro"/>
</dbReference>
<accession>A0A3P6R5Z8</accession>
<dbReference type="PROSITE" id="PS01186">
    <property type="entry name" value="EGF_2"/>
    <property type="match status" value="1"/>
</dbReference>
<keyword evidence="2" id="KW-0812">Transmembrane</keyword>
<feature type="disulfide bond" evidence="1">
    <location>
        <begin position="59"/>
        <end position="68"/>
    </location>
</feature>
<dbReference type="OrthoDB" id="283575at2759"/>
<dbReference type="PANTHER" id="PTHR12332">
    <property type="entry name" value="KEREN-RELATED"/>
    <property type="match status" value="1"/>
</dbReference>
<dbReference type="GO" id="GO:0007173">
    <property type="term" value="P:epidermal growth factor receptor signaling pathway"/>
    <property type="evidence" value="ECO:0007669"/>
    <property type="project" value="InterPro"/>
</dbReference>
<dbReference type="PROSITE" id="PS50026">
    <property type="entry name" value="EGF_3"/>
    <property type="match status" value="1"/>
</dbReference>
<dbReference type="CDD" id="cd00054">
    <property type="entry name" value="EGF_CA"/>
    <property type="match status" value="1"/>
</dbReference>
<dbReference type="PANTHER" id="PTHR12332:SF1">
    <property type="entry name" value="KEREN-RELATED"/>
    <property type="match status" value="1"/>
</dbReference>
<dbReference type="SMART" id="SM00181">
    <property type="entry name" value="EGF"/>
    <property type="match status" value="1"/>
</dbReference>
<evidence type="ECO:0000256" key="2">
    <source>
        <dbReference type="SAM" id="Phobius"/>
    </source>
</evidence>
<feature type="transmembrane region" description="Helical" evidence="2">
    <location>
        <begin position="87"/>
        <end position="111"/>
    </location>
</feature>